<proteinExistence type="predicted"/>
<dbReference type="EMBL" id="MN740811">
    <property type="protein sequence ID" value="QHU12912.1"/>
    <property type="molecule type" value="Genomic_DNA"/>
</dbReference>
<organism evidence="2">
    <name type="scientific">viral metagenome</name>
    <dbReference type="NCBI Taxonomy" id="1070528"/>
    <lineage>
        <taxon>unclassified sequences</taxon>
        <taxon>metagenomes</taxon>
        <taxon>organismal metagenomes</taxon>
    </lineage>
</organism>
<dbReference type="Pfam" id="PF18922">
    <property type="entry name" value="DUF5672"/>
    <property type="match status" value="2"/>
</dbReference>
<feature type="domain" description="DUF5672" evidence="1">
    <location>
        <begin position="108"/>
        <end position="223"/>
    </location>
</feature>
<dbReference type="InterPro" id="IPR043729">
    <property type="entry name" value="DUF5672"/>
</dbReference>
<evidence type="ECO:0000259" key="1">
    <source>
        <dbReference type="Pfam" id="PF18922"/>
    </source>
</evidence>
<accession>A0A6C0K4D1</accession>
<name>A0A6C0K4D1_9ZZZZ</name>
<dbReference type="AlphaFoldDB" id="A0A6C0K4D1"/>
<reference evidence="2" key="1">
    <citation type="journal article" date="2020" name="Nature">
        <title>Giant virus diversity and host interactions through global metagenomics.</title>
        <authorList>
            <person name="Schulz F."/>
            <person name="Roux S."/>
            <person name="Paez-Espino D."/>
            <person name="Jungbluth S."/>
            <person name="Walsh D.A."/>
            <person name="Denef V.J."/>
            <person name="McMahon K.D."/>
            <person name="Konstantinidis K.T."/>
            <person name="Eloe-Fadrosh E.A."/>
            <person name="Kyrpides N.C."/>
            <person name="Woyke T."/>
        </authorList>
    </citation>
    <scope>NUCLEOTIDE SEQUENCE</scope>
    <source>
        <strain evidence="2">GVMAG-S-1101172-89</strain>
    </source>
</reference>
<feature type="domain" description="DUF5672" evidence="1">
    <location>
        <begin position="324"/>
        <end position="453"/>
    </location>
</feature>
<sequence length="492" mass="56487">MSNPNMCRLFEQLDRLRVLKAKMNELRRNSEICSASTEPSTAIIVEPRKHRALGFVLKNALENLPANWNIRIYHGTKNRDFVEKLLETELCSSDSRITLQDLGVDNLNSAAYQKLLTNRKFTEEIPTETFIVFQTDSMINPLQRNLLGQFLEYDYVGAPWMNGQVGNGGFSLRKRSKMLEVITASPPLETGHEDVFLSMSPKVRLHKPDFVKATQFSIETVPSPIFFGVHRVWGYNSEFLVDLCMRCPGLNDLISLQDVVDDGDTCTAIIVEPRKHRALAFVVQNVLENLPANWNVRIYHGTKNREFVEKLLETELRHDASRITLQDLGVENLETQVAYSGILSSREFTEKIPTETFIVFQTDSMINPNHKDLLEKFLQYDYVGAPWPWDHLKVGNGGFSLRKRSKMLHIINTTERYRGAYEDQYFSVGSKLARPYKPTHTEAMEFSIEQVYSPKSFAIHNAWKYLPEYVEQMCKDCPGLDVLMSLQSCEPL</sequence>
<evidence type="ECO:0000313" key="2">
    <source>
        <dbReference type="EMBL" id="QHU12912.1"/>
    </source>
</evidence>
<protein>
    <recommendedName>
        <fullName evidence="1">DUF5672 domain-containing protein</fullName>
    </recommendedName>
</protein>